<dbReference type="PANTHER" id="PTHR11206">
    <property type="entry name" value="MULTIDRUG RESISTANCE PROTEIN"/>
    <property type="match status" value="1"/>
</dbReference>
<proteinExistence type="inferred from homology"/>
<dbReference type="GO" id="GO:0015297">
    <property type="term" value="F:antiporter activity"/>
    <property type="evidence" value="ECO:0007669"/>
    <property type="project" value="InterPro"/>
</dbReference>
<comment type="caution">
    <text evidence="6">Lacks conserved residue(s) required for the propagation of feature annotation.</text>
</comment>
<protein>
    <recommendedName>
        <fullName evidence="6">Protein DETOXIFICATION</fullName>
    </recommendedName>
    <alternativeName>
        <fullName evidence="6">Multidrug and toxic compound extrusion protein</fullName>
    </alternativeName>
</protein>
<feature type="transmembrane region" description="Helical" evidence="6">
    <location>
        <begin position="422"/>
        <end position="442"/>
    </location>
</feature>
<evidence type="ECO:0000256" key="4">
    <source>
        <dbReference type="ARBA" id="ARBA00022989"/>
    </source>
</evidence>
<evidence type="ECO:0000256" key="5">
    <source>
        <dbReference type="ARBA" id="ARBA00023136"/>
    </source>
</evidence>
<dbReference type="Proteomes" id="UP001255856">
    <property type="component" value="Unassembled WGS sequence"/>
</dbReference>
<dbReference type="GO" id="GO:0016020">
    <property type="term" value="C:membrane"/>
    <property type="evidence" value="ECO:0007669"/>
    <property type="project" value="UniProtKB-SubCell"/>
</dbReference>
<feature type="transmembrane region" description="Helical" evidence="6">
    <location>
        <begin position="328"/>
        <end position="347"/>
    </location>
</feature>
<dbReference type="InterPro" id="IPR045069">
    <property type="entry name" value="MATE_euk"/>
</dbReference>
<dbReference type="EMBL" id="JASFZW010000006">
    <property type="protein sequence ID" value="KAK2077483.1"/>
    <property type="molecule type" value="Genomic_DNA"/>
</dbReference>
<evidence type="ECO:0000256" key="2">
    <source>
        <dbReference type="ARBA" id="ARBA00010199"/>
    </source>
</evidence>
<comment type="subcellular location">
    <subcellularLocation>
        <location evidence="1">Membrane</location>
        <topology evidence="1">Multi-pass membrane protein</topology>
    </subcellularLocation>
</comment>
<evidence type="ECO:0000256" key="7">
    <source>
        <dbReference type="SAM" id="MobiDB-lite"/>
    </source>
</evidence>
<feature type="transmembrane region" description="Helical" evidence="6">
    <location>
        <begin position="187"/>
        <end position="209"/>
    </location>
</feature>
<keyword evidence="3 6" id="KW-0812">Transmembrane</keyword>
<keyword evidence="9" id="KW-1185">Reference proteome</keyword>
<evidence type="ECO:0000313" key="9">
    <source>
        <dbReference type="Proteomes" id="UP001255856"/>
    </source>
</evidence>
<comment type="caution">
    <text evidence="8">The sequence shown here is derived from an EMBL/GenBank/DDBJ whole genome shotgun (WGS) entry which is preliminary data.</text>
</comment>
<comment type="similarity">
    <text evidence="2 6">Belongs to the multi antimicrobial extrusion (MATE) (TC 2.A.66.1) family.</text>
</comment>
<dbReference type="InterPro" id="IPR002528">
    <property type="entry name" value="MATE_fam"/>
</dbReference>
<keyword evidence="5 6" id="KW-0472">Membrane</keyword>
<name>A0AAD9IFW4_PROWI</name>
<evidence type="ECO:0000256" key="3">
    <source>
        <dbReference type="ARBA" id="ARBA00022692"/>
    </source>
</evidence>
<feature type="region of interest" description="Disordered" evidence="7">
    <location>
        <begin position="490"/>
        <end position="516"/>
    </location>
</feature>
<dbReference type="Pfam" id="PF01554">
    <property type="entry name" value="MatE"/>
    <property type="match status" value="2"/>
</dbReference>
<sequence>MLAGLDEDGEEAKLEVTWEEAAPLLGPVGSQSTPRHGMRVAPSRHALLHEQDQGLLSPKAFLHECKKLMALAMPVTYSATLSYGIGLIGVLFVGRLGELPLSVALLGISLHNVTGYAIVSGFSGVLETVCGQANGAQHYASVGLALQRAILLALALCGLISGVWLLGAERMILAMGQDPEIARHAALFLRLTCPALFGEGLMSVLVRYLQAQGRVWPPVVSSTVAALLAPLIYWLLMFRAGLGLRGAAISMSAVQLLLLAVLAVLVQRHHAALRGSPRQVWHGWSAAALRGWGVYARLGLPSVAMNVVEWSAFEVCVIEAGWLPRPEISLAVMGLSLNITTFLYMIPMGIGAGCSTRVSNALGAGLPRAARRAALSALALGLASQLAVAARGPMLVVCGAMLNDGVNAVAGGMLRGAGRQNLGAISMIVCYWGAAVPLGYALAFHGPRLGVAGLWWGLLGAGLVMVAFNLGMAARTDWERQAQNAAKTLAAQGTGPVPLEDDDDEENAGHHFVVDP</sequence>
<feature type="transmembrane region" description="Helical" evidence="6">
    <location>
        <begin position="215"/>
        <end position="236"/>
    </location>
</feature>
<feature type="transmembrane region" description="Helical" evidence="6">
    <location>
        <begin position="149"/>
        <end position="167"/>
    </location>
</feature>
<feature type="transmembrane region" description="Helical" evidence="6">
    <location>
        <begin position="68"/>
        <end position="93"/>
    </location>
</feature>
<feature type="compositionally biased region" description="Basic and acidic residues" evidence="7">
    <location>
        <begin position="507"/>
        <end position="516"/>
    </location>
</feature>
<dbReference type="CDD" id="cd13132">
    <property type="entry name" value="MATE_eukaryotic"/>
    <property type="match status" value="1"/>
</dbReference>
<dbReference type="GO" id="GO:0042910">
    <property type="term" value="F:xenobiotic transmembrane transporter activity"/>
    <property type="evidence" value="ECO:0007669"/>
    <property type="project" value="InterPro"/>
</dbReference>
<evidence type="ECO:0000256" key="1">
    <source>
        <dbReference type="ARBA" id="ARBA00004141"/>
    </source>
</evidence>
<dbReference type="GO" id="GO:1990961">
    <property type="term" value="P:xenobiotic detoxification by transmembrane export across the plasma membrane"/>
    <property type="evidence" value="ECO:0007669"/>
    <property type="project" value="InterPro"/>
</dbReference>
<feature type="transmembrane region" description="Helical" evidence="6">
    <location>
        <begin position="248"/>
        <end position="266"/>
    </location>
</feature>
<keyword evidence="4 6" id="KW-1133">Transmembrane helix</keyword>
<evidence type="ECO:0000313" key="8">
    <source>
        <dbReference type="EMBL" id="KAK2077483.1"/>
    </source>
</evidence>
<dbReference type="AlphaFoldDB" id="A0AAD9IFW4"/>
<feature type="transmembrane region" description="Helical" evidence="6">
    <location>
        <begin position="454"/>
        <end position="474"/>
    </location>
</feature>
<evidence type="ECO:0000256" key="6">
    <source>
        <dbReference type="RuleBase" id="RU004914"/>
    </source>
</evidence>
<reference evidence="8" key="1">
    <citation type="submission" date="2021-01" db="EMBL/GenBank/DDBJ databases">
        <authorList>
            <person name="Eckstrom K.M.E."/>
        </authorList>
    </citation>
    <scope>NUCLEOTIDE SEQUENCE</scope>
    <source>
        <strain evidence="8">UVCC 0001</strain>
    </source>
</reference>
<accession>A0AAD9IFW4</accession>
<gene>
    <name evidence="8" type="ORF">QBZ16_004328</name>
</gene>
<organism evidence="8 9">
    <name type="scientific">Prototheca wickerhamii</name>
    <dbReference type="NCBI Taxonomy" id="3111"/>
    <lineage>
        <taxon>Eukaryota</taxon>
        <taxon>Viridiplantae</taxon>
        <taxon>Chlorophyta</taxon>
        <taxon>core chlorophytes</taxon>
        <taxon>Trebouxiophyceae</taxon>
        <taxon>Chlorellales</taxon>
        <taxon>Chlorellaceae</taxon>
        <taxon>Prototheca</taxon>
    </lineage>
</organism>